<accession>U9UNU0</accession>
<sequence length="60" mass="6940">MPTFPMAKSTAFIPTDEASPRTIKIKFLYITKLTTFKDDGKKMKVKVNYMQENLKIGVQR</sequence>
<dbReference type="AlphaFoldDB" id="U9UNU0"/>
<name>U9UNU0_RHIID</name>
<dbReference type="EMBL" id="KI275912">
    <property type="protein sequence ID" value="ESA22069.1"/>
    <property type="molecule type" value="Genomic_DNA"/>
</dbReference>
<proteinExistence type="predicted"/>
<dbReference type="HOGENOM" id="CLU_2942892_0_0_1"/>
<gene>
    <name evidence="1" type="ORF">GLOINDRAFT_16824</name>
</gene>
<organism evidence="1">
    <name type="scientific">Rhizophagus irregularis (strain DAOM 181602 / DAOM 197198 / MUCL 43194)</name>
    <name type="common">Arbuscular mycorrhizal fungus</name>
    <name type="synonym">Glomus intraradices</name>
    <dbReference type="NCBI Taxonomy" id="747089"/>
    <lineage>
        <taxon>Eukaryota</taxon>
        <taxon>Fungi</taxon>
        <taxon>Fungi incertae sedis</taxon>
        <taxon>Mucoromycota</taxon>
        <taxon>Glomeromycotina</taxon>
        <taxon>Glomeromycetes</taxon>
        <taxon>Glomerales</taxon>
        <taxon>Glomeraceae</taxon>
        <taxon>Rhizophagus</taxon>
    </lineage>
</organism>
<reference evidence="1" key="1">
    <citation type="submission" date="2013-07" db="EMBL/GenBank/DDBJ databases">
        <title>The genome of an arbuscular mycorrhizal fungus provides insights into the evolution of the oldest plant symbiosis.</title>
        <authorList>
            <consortium name="DOE Joint Genome Institute"/>
            <person name="Tisserant E."/>
            <person name="Malbreil M."/>
            <person name="Kuo A."/>
            <person name="Kohler A."/>
            <person name="Symeonidi A."/>
            <person name="Balestrini R."/>
            <person name="Charron P."/>
            <person name="Duensing N."/>
            <person name="Frei-dit-Frey N."/>
            <person name="Gianinazzi-Pearson V."/>
            <person name="Gilbert B."/>
            <person name="Handa Y."/>
            <person name="Hijri M."/>
            <person name="Kaul R."/>
            <person name="Kawaguchi M."/>
            <person name="Krajinski F."/>
            <person name="Lammers P."/>
            <person name="Lapierre D."/>
            <person name="Masclaux F.G."/>
            <person name="Murat C."/>
            <person name="Morin E."/>
            <person name="Ndikumana S."/>
            <person name="Pagni M."/>
            <person name="Petitpierre D."/>
            <person name="Requena N."/>
            <person name="Rosikiewicz P."/>
            <person name="Riley R."/>
            <person name="Saito K."/>
            <person name="San Clemente H."/>
            <person name="Shapiro H."/>
            <person name="van Tuinen D."/>
            <person name="Becard G."/>
            <person name="Bonfante P."/>
            <person name="Paszkowski U."/>
            <person name="Shachar-Hill Y."/>
            <person name="Young J.P."/>
            <person name="Sanders I.R."/>
            <person name="Henrissat B."/>
            <person name="Rensing S.A."/>
            <person name="Grigoriev I.V."/>
            <person name="Corradi N."/>
            <person name="Roux C."/>
            <person name="Martin F."/>
        </authorList>
    </citation>
    <scope>NUCLEOTIDE SEQUENCE</scope>
    <source>
        <strain evidence="1">DAOM 197198</strain>
    </source>
</reference>
<protein>
    <submittedName>
        <fullName evidence="1">Uncharacterized protein</fullName>
    </submittedName>
</protein>
<evidence type="ECO:0000313" key="1">
    <source>
        <dbReference type="EMBL" id="ESA22069.1"/>
    </source>
</evidence>